<comment type="caution">
    <text evidence="2">The sequence shown here is derived from an EMBL/GenBank/DDBJ whole genome shotgun (WGS) entry which is preliminary data.</text>
</comment>
<dbReference type="PANTHER" id="PTHR36114">
    <property type="entry name" value="16.7 KDA PROTEIN IN WHIE LOCUS"/>
    <property type="match status" value="1"/>
</dbReference>
<evidence type="ECO:0000259" key="1">
    <source>
        <dbReference type="Pfam" id="PF00190"/>
    </source>
</evidence>
<dbReference type="InterPro" id="IPR006045">
    <property type="entry name" value="Cupin_1"/>
</dbReference>
<dbReference type="EMBL" id="JADIKF010000039">
    <property type="protein sequence ID" value="MBM7130299.1"/>
    <property type="molecule type" value="Genomic_DNA"/>
</dbReference>
<dbReference type="Proteomes" id="UP001430193">
    <property type="component" value="Unassembled WGS sequence"/>
</dbReference>
<sequence>MSFVDTFDALKRQSKVDASVGIGIAKLLDGEGVNYYATSLPPGAKISPHYHQSGHETYLILQGRGLIHTRSLDDKQMQSRRVQRGSIFDIPPNTVHQLENDSNDVLILVFTCKPSHLGEDRVLA</sequence>
<name>A0ABS2KGK7_9GAMM</name>
<evidence type="ECO:0000313" key="3">
    <source>
        <dbReference type="Proteomes" id="UP001430193"/>
    </source>
</evidence>
<protein>
    <submittedName>
        <fullName evidence="2">Cupin domain-containing protein</fullName>
    </submittedName>
</protein>
<dbReference type="SUPFAM" id="SSF51182">
    <property type="entry name" value="RmlC-like cupins"/>
    <property type="match status" value="1"/>
</dbReference>
<dbReference type="PANTHER" id="PTHR36114:SF1">
    <property type="entry name" value="16.7 KDA PROTEIN IN WHIE LOCUS"/>
    <property type="match status" value="1"/>
</dbReference>
<reference evidence="2" key="1">
    <citation type="submission" date="2020-10" db="EMBL/GenBank/DDBJ databases">
        <title>Phylogeny of dyella-like bacteria.</title>
        <authorList>
            <person name="Fu J."/>
        </authorList>
    </citation>
    <scope>NUCLEOTIDE SEQUENCE</scope>
    <source>
        <strain evidence="2">DHON07</strain>
    </source>
</reference>
<dbReference type="Pfam" id="PF00190">
    <property type="entry name" value="Cupin_1"/>
    <property type="match status" value="1"/>
</dbReference>
<evidence type="ECO:0000313" key="2">
    <source>
        <dbReference type="EMBL" id="MBM7130299.1"/>
    </source>
</evidence>
<dbReference type="Gene3D" id="2.60.120.10">
    <property type="entry name" value="Jelly Rolls"/>
    <property type="match status" value="1"/>
</dbReference>
<accession>A0ABS2KGK7</accession>
<proteinExistence type="predicted"/>
<dbReference type="InterPro" id="IPR052044">
    <property type="entry name" value="PKS_Associated_Protein"/>
</dbReference>
<feature type="domain" description="Cupin type-1" evidence="1">
    <location>
        <begin position="30"/>
        <end position="111"/>
    </location>
</feature>
<dbReference type="InterPro" id="IPR011051">
    <property type="entry name" value="RmlC_Cupin_sf"/>
</dbReference>
<dbReference type="InterPro" id="IPR014710">
    <property type="entry name" value="RmlC-like_jellyroll"/>
</dbReference>
<keyword evidence="3" id="KW-1185">Reference proteome</keyword>
<organism evidence="2 3">
    <name type="scientific">Dyella mobilis</name>
    <dbReference type="NCBI Taxonomy" id="1849582"/>
    <lineage>
        <taxon>Bacteria</taxon>
        <taxon>Pseudomonadati</taxon>
        <taxon>Pseudomonadota</taxon>
        <taxon>Gammaproteobacteria</taxon>
        <taxon>Lysobacterales</taxon>
        <taxon>Rhodanobacteraceae</taxon>
        <taxon>Dyella</taxon>
    </lineage>
</organism>
<dbReference type="RefSeq" id="WP_204631895.1">
    <property type="nucleotide sequence ID" value="NZ_BSOC01000002.1"/>
</dbReference>
<gene>
    <name evidence="2" type="ORF">ISS99_12230</name>
</gene>